<feature type="chain" id="PRO_5001995379" evidence="6">
    <location>
        <begin position="25"/>
        <end position="125"/>
    </location>
</feature>
<evidence type="ECO:0000256" key="2">
    <source>
        <dbReference type="ARBA" id="ARBA00006105"/>
    </source>
</evidence>
<dbReference type="InterPro" id="IPR039261">
    <property type="entry name" value="FNR_nucleotide-bd"/>
</dbReference>
<dbReference type="PANTHER" id="PTHR19370:SF178">
    <property type="entry name" value="CYTOCHROME-B5 REDUCTASE"/>
    <property type="match status" value="1"/>
</dbReference>
<evidence type="ECO:0000256" key="4">
    <source>
        <dbReference type="ARBA" id="ARBA00022827"/>
    </source>
</evidence>
<evidence type="ECO:0000259" key="7">
    <source>
        <dbReference type="Pfam" id="PF00175"/>
    </source>
</evidence>
<protein>
    <submittedName>
        <fullName evidence="8">NADH-cytochrome b5 reductase 1</fullName>
    </submittedName>
</protein>
<proteinExistence type="inferred from homology"/>
<dbReference type="AlphaFoldDB" id="A0A0A2VAG6"/>
<dbReference type="HOGENOM" id="CLU_1992215_0_0_1"/>
<keyword evidence="3" id="KW-0285">Flavoprotein</keyword>
<accession>A0A0A2VAG6</accession>
<dbReference type="Gene3D" id="3.40.50.80">
    <property type="entry name" value="Nucleotide-binding domain of ferredoxin-NADP reductase (FNR) module"/>
    <property type="match status" value="1"/>
</dbReference>
<reference evidence="8 9" key="1">
    <citation type="submission" date="2012-10" db="EMBL/GenBank/DDBJ databases">
        <title>Genome sequencing and analysis of entomopathogenic fungi Beauveria bassiana D1-5.</title>
        <authorList>
            <person name="Li Q."/>
            <person name="Wang L."/>
            <person name="Zhang Z."/>
            <person name="Wang Q."/>
            <person name="Ren J."/>
            <person name="Wang M."/>
            <person name="Xu W."/>
            <person name="Wang J."/>
            <person name="Lu Y."/>
            <person name="Du Q."/>
            <person name="Sun Z."/>
        </authorList>
    </citation>
    <scope>NUCLEOTIDE SEQUENCE [LARGE SCALE GENOMIC DNA]</scope>
    <source>
        <strain evidence="8 9">D1-5</strain>
    </source>
</reference>
<comment type="cofactor">
    <cofactor evidence="1">
        <name>FAD</name>
        <dbReference type="ChEBI" id="CHEBI:57692"/>
    </cofactor>
</comment>
<keyword evidence="4" id="KW-0274">FAD</keyword>
<evidence type="ECO:0000313" key="9">
    <source>
        <dbReference type="Proteomes" id="UP000030106"/>
    </source>
</evidence>
<evidence type="ECO:0000256" key="1">
    <source>
        <dbReference type="ARBA" id="ARBA00001974"/>
    </source>
</evidence>
<gene>
    <name evidence="8" type="ORF">BBAD15_g11449</name>
</gene>
<dbReference type="EMBL" id="ANFO01001241">
    <property type="protein sequence ID" value="KGQ03322.1"/>
    <property type="molecule type" value="Genomic_DNA"/>
</dbReference>
<comment type="caution">
    <text evidence="8">The sequence shown here is derived from an EMBL/GenBank/DDBJ whole genome shotgun (WGS) entry which is preliminary data.</text>
</comment>
<dbReference type="GO" id="GO:0005783">
    <property type="term" value="C:endoplasmic reticulum"/>
    <property type="evidence" value="ECO:0007669"/>
    <property type="project" value="TreeGrafter"/>
</dbReference>
<dbReference type="PANTHER" id="PTHR19370">
    <property type="entry name" value="NADH-CYTOCHROME B5 REDUCTASE"/>
    <property type="match status" value="1"/>
</dbReference>
<dbReference type="Pfam" id="PF00175">
    <property type="entry name" value="NAD_binding_1"/>
    <property type="match status" value="1"/>
</dbReference>
<evidence type="ECO:0000313" key="8">
    <source>
        <dbReference type="EMBL" id="KGQ03322.1"/>
    </source>
</evidence>
<dbReference type="InterPro" id="IPR001433">
    <property type="entry name" value="OxRdtase_FAD/NAD-bd"/>
</dbReference>
<keyword evidence="6" id="KW-0732">Signal</keyword>
<dbReference type="Proteomes" id="UP000030106">
    <property type="component" value="Unassembled WGS sequence"/>
</dbReference>
<organism evidence="8 9">
    <name type="scientific">Beauveria bassiana D1-5</name>
    <dbReference type="NCBI Taxonomy" id="1245745"/>
    <lineage>
        <taxon>Eukaryota</taxon>
        <taxon>Fungi</taxon>
        <taxon>Dikarya</taxon>
        <taxon>Ascomycota</taxon>
        <taxon>Pezizomycotina</taxon>
        <taxon>Sordariomycetes</taxon>
        <taxon>Hypocreomycetidae</taxon>
        <taxon>Hypocreales</taxon>
        <taxon>Cordycipitaceae</taxon>
        <taxon>Beauveria</taxon>
    </lineage>
</organism>
<keyword evidence="5" id="KW-0560">Oxidoreductase</keyword>
<comment type="similarity">
    <text evidence="2">Belongs to the flavoprotein pyridine nucleotide cytochrome reductase family.</text>
</comment>
<dbReference type="InterPro" id="IPR001834">
    <property type="entry name" value="CBR-like"/>
</dbReference>
<evidence type="ECO:0000256" key="6">
    <source>
        <dbReference type="SAM" id="SignalP"/>
    </source>
</evidence>
<dbReference type="STRING" id="1245745.A0A0A2VAG6"/>
<evidence type="ECO:0000256" key="5">
    <source>
        <dbReference type="ARBA" id="ARBA00023002"/>
    </source>
</evidence>
<feature type="signal peptide" evidence="6">
    <location>
        <begin position="1"/>
        <end position="24"/>
    </location>
</feature>
<feature type="domain" description="Oxidoreductase FAD/NAD(P)-binding" evidence="7">
    <location>
        <begin position="28"/>
        <end position="101"/>
    </location>
</feature>
<dbReference type="SUPFAM" id="SSF52343">
    <property type="entry name" value="Ferredoxin reductase-like, C-terminal NADP-linked domain"/>
    <property type="match status" value="1"/>
</dbReference>
<dbReference type="GO" id="GO:0016491">
    <property type="term" value="F:oxidoreductase activity"/>
    <property type="evidence" value="ECO:0007669"/>
    <property type="project" value="UniProtKB-KW"/>
</dbReference>
<evidence type="ECO:0000256" key="3">
    <source>
        <dbReference type="ARBA" id="ARBA00022630"/>
    </source>
</evidence>
<name>A0A0A2VAG6_BEABA</name>
<sequence length="125" mass="14279">MRGTFIPLYIKSVLSLSFFWTAKTSTVENQLVFLLRKELDTFARRNPKLFNVFYLLETSPEDWAYGKGYCTQDLIEEKLPSASTDTKMMLCGPPGMVNAAKNAMVNLRFEKPGAMPKMTDESFLF</sequence>